<name>A0A6M3LDN7_9ZZZZ</name>
<evidence type="ECO:0000313" key="1">
    <source>
        <dbReference type="EMBL" id="QJA93226.1"/>
    </source>
</evidence>
<dbReference type="AlphaFoldDB" id="A0A6M3LDN7"/>
<organism evidence="1">
    <name type="scientific">viral metagenome</name>
    <dbReference type="NCBI Taxonomy" id="1070528"/>
    <lineage>
        <taxon>unclassified sequences</taxon>
        <taxon>metagenomes</taxon>
        <taxon>organismal metagenomes</taxon>
    </lineage>
</organism>
<sequence length="129" mass="15166">MNKLPSTIYMPYPSVTTSVACLSGAHLHRAIREALRIYFDSECDGGIHKVYAPFIIWYGLLAREEQHRRNISMPSLPPYLLFKTTIDDMQWELCDIETPPYNDTDTQAVRQHLMSQQPEFYFHYHWTTP</sequence>
<dbReference type="EMBL" id="MT143132">
    <property type="protein sequence ID" value="QJA93226.1"/>
    <property type="molecule type" value="Genomic_DNA"/>
</dbReference>
<gene>
    <name evidence="1" type="ORF">MM415B04311_0008</name>
</gene>
<dbReference type="PROSITE" id="PS51257">
    <property type="entry name" value="PROKAR_LIPOPROTEIN"/>
    <property type="match status" value="1"/>
</dbReference>
<proteinExistence type="predicted"/>
<accession>A0A6M3LDN7</accession>
<reference evidence="1" key="1">
    <citation type="submission" date="2020-03" db="EMBL/GenBank/DDBJ databases">
        <title>The deep terrestrial virosphere.</title>
        <authorList>
            <person name="Holmfeldt K."/>
            <person name="Nilsson E."/>
            <person name="Simone D."/>
            <person name="Lopez-Fernandez M."/>
            <person name="Wu X."/>
            <person name="de Brujin I."/>
            <person name="Lundin D."/>
            <person name="Andersson A."/>
            <person name="Bertilsson S."/>
            <person name="Dopson M."/>
        </authorList>
    </citation>
    <scope>NUCLEOTIDE SEQUENCE</scope>
    <source>
        <strain evidence="1">MM415B04311</strain>
    </source>
</reference>
<protein>
    <submittedName>
        <fullName evidence="1">Uncharacterized protein</fullName>
    </submittedName>
</protein>